<protein>
    <submittedName>
        <fullName evidence="1">CLUMA_CG013592, isoform A</fullName>
    </submittedName>
</protein>
<accession>A0A1J1IJ97</accession>
<proteinExistence type="predicted"/>
<gene>
    <name evidence="1" type="ORF">CLUMA_CG013592</name>
</gene>
<sequence length="95" mass="10802">MSHIKFSLSKHDDQITDLNNEKSYQSNSNRLMPLTGCCWDDQHNSLDCGCLISDIDGFAFSSFEFKANINFTARMLSQVSSTGRICVKKVMQPFR</sequence>
<evidence type="ECO:0000313" key="1">
    <source>
        <dbReference type="EMBL" id="CRL00319.1"/>
    </source>
</evidence>
<dbReference type="AlphaFoldDB" id="A0A1J1IJ97"/>
<name>A0A1J1IJ97_9DIPT</name>
<keyword evidence="2" id="KW-1185">Reference proteome</keyword>
<organism evidence="1 2">
    <name type="scientific">Clunio marinus</name>
    <dbReference type="NCBI Taxonomy" id="568069"/>
    <lineage>
        <taxon>Eukaryota</taxon>
        <taxon>Metazoa</taxon>
        <taxon>Ecdysozoa</taxon>
        <taxon>Arthropoda</taxon>
        <taxon>Hexapoda</taxon>
        <taxon>Insecta</taxon>
        <taxon>Pterygota</taxon>
        <taxon>Neoptera</taxon>
        <taxon>Endopterygota</taxon>
        <taxon>Diptera</taxon>
        <taxon>Nematocera</taxon>
        <taxon>Chironomoidea</taxon>
        <taxon>Chironomidae</taxon>
        <taxon>Clunio</taxon>
    </lineage>
</organism>
<dbReference type="Proteomes" id="UP000183832">
    <property type="component" value="Unassembled WGS sequence"/>
</dbReference>
<reference evidence="1 2" key="1">
    <citation type="submission" date="2015-04" db="EMBL/GenBank/DDBJ databases">
        <authorList>
            <person name="Syromyatnikov M.Y."/>
            <person name="Popov V.N."/>
        </authorList>
    </citation>
    <scope>NUCLEOTIDE SEQUENCE [LARGE SCALE GENOMIC DNA]</scope>
</reference>
<dbReference type="EMBL" id="CVRI01000054">
    <property type="protein sequence ID" value="CRL00319.1"/>
    <property type="molecule type" value="Genomic_DNA"/>
</dbReference>
<evidence type="ECO:0000313" key="2">
    <source>
        <dbReference type="Proteomes" id="UP000183832"/>
    </source>
</evidence>